<proteinExistence type="predicted"/>
<protein>
    <recommendedName>
        <fullName evidence="3">LysM domain-containing protein</fullName>
    </recommendedName>
</protein>
<organism evidence="1 2">
    <name type="scientific">Catenovulum sediminis</name>
    <dbReference type="NCBI Taxonomy" id="1740262"/>
    <lineage>
        <taxon>Bacteria</taxon>
        <taxon>Pseudomonadati</taxon>
        <taxon>Pseudomonadota</taxon>
        <taxon>Gammaproteobacteria</taxon>
        <taxon>Alteromonadales</taxon>
        <taxon>Alteromonadaceae</taxon>
        <taxon>Catenovulum</taxon>
    </lineage>
</organism>
<keyword evidence="2" id="KW-1185">Reference proteome</keyword>
<dbReference type="EMBL" id="JBELOE010000216">
    <property type="protein sequence ID" value="MER2492545.1"/>
    <property type="molecule type" value="Genomic_DNA"/>
</dbReference>
<evidence type="ECO:0008006" key="3">
    <source>
        <dbReference type="Google" id="ProtNLM"/>
    </source>
</evidence>
<evidence type="ECO:0000313" key="2">
    <source>
        <dbReference type="Proteomes" id="UP001467690"/>
    </source>
</evidence>
<evidence type="ECO:0000313" key="1">
    <source>
        <dbReference type="EMBL" id="MER2492545.1"/>
    </source>
</evidence>
<sequence length="400" mass="44465">MKSYSYNAQGQLARTVENIIPDMGNTIPIGVNDPNATYWTTIDKAVAITRDYSYSHHGWLIEVTGSSKTYSRERYYYHMEPGRPNEFGATTISNGGHSGSLYEKYEYNFFGQKTLAIKNGSETRTTYNSNGSINRETIVDLDGSLSETTYGHVGVRKDNEIGYDKAGNLLGYQFRYHDGNNEQKYQYKNVYEYNQKGYEQVSQIASRKDWDDGVSTNQYNLAGELNEVVYVQGNSKNIKQFYNNSSGQISSSIHKILSGTDSGKVTFDHAFYANGQYLGSKNSTFIPSIHPEQTRNIDKYTISGGETLQNIAQMIYGDSSLWYLIAHENGLSKAPLDAFSASDAGTQLRLPQINTTIKNSSDNFKPYNPAEVIGDVSPSPVPPLPPKCNAIAAIVMVVVA</sequence>
<dbReference type="Proteomes" id="UP001467690">
    <property type="component" value="Unassembled WGS sequence"/>
</dbReference>
<gene>
    <name evidence="1" type="ORF">ABS311_11735</name>
</gene>
<comment type="caution">
    <text evidence="1">The sequence shown here is derived from an EMBL/GenBank/DDBJ whole genome shotgun (WGS) entry which is preliminary data.</text>
</comment>
<reference evidence="1 2" key="1">
    <citation type="submission" date="2024-06" db="EMBL/GenBank/DDBJ databases">
        <authorList>
            <person name="Chen R.Y."/>
        </authorList>
    </citation>
    <scope>NUCLEOTIDE SEQUENCE [LARGE SCALE GENOMIC DNA]</scope>
    <source>
        <strain evidence="1 2">D2</strain>
    </source>
</reference>
<accession>A0ABV1RIK0</accession>
<name>A0ABV1RIK0_9ALTE</name>
<dbReference type="RefSeq" id="WP_350402038.1">
    <property type="nucleotide sequence ID" value="NZ_JBELOE010000216.1"/>
</dbReference>